<keyword evidence="1" id="KW-0862">Zinc</keyword>
<name>A0A177WPR8_BATDL</name>
<evidence type="ECO:0000313" key="5">
    <source>
        <dbReference type="Proteomes" id="UP000077115"/>
    </source>
</evidence>
<accession>A0A177WPR8</accession>
<sequence>MLNPLADLSFQDSNISSSASFTPTTIGSTVDHDGAHQTAFAAAEDSLNRLMHHPLNVNLTLSPSKIYGQQDIDSKHIADHQSPYIKLEDFIHNQQQCKNSSMDYSTCSQLNDAEQFCSSNTAVHQQFAQPLSEQQFIPYIASVELPSADTTALADGCHQLVHSQAILTSINLNGHAGIDHNGHLQAHSPDITMLTSPTTGITHLSHAAGLSGGIHNGIATVSVMGQGIGAFSDSPHPNLLADTGNANCMLMVDPISPVHAGMTSETMTQMLPAIVVTTGSVPFQQKMMTQARFGLKSSMPHTHHKLHLQPIQTSFLSLSDQQQQQFSPISPRSTHVSPLSAQYSAISDVPYDRAMQFMYGGPAESPIAPVQMTWDMSSSLFPSYSNMNSSVVGTQRDFGNLRTTPTPSITSTKMMFPQRTLLLPQPLQQIQTGIGHNPLSFQQSDEQGLLARARFPELYQHIPFQHYDSFNHQRSFSMPHTVAASDLLMDPNSFTFPSGSHESQSHIAPFFQQLPLLPQQSNQSQHSSLSMTSSEDTLDHRLYHTPWLLNPQHVPPITVDPNYIGTNHSNYLASATLPSSVSSFSAPAFIEASLFPADSCSYVDSTSAQTPVLTPPDVWSGPSHLSSTRLSPPVKKYTRSAGKRLPRIRTMSAKRATKLLSPLCSVSPVSKISRTHSSPPLPQKETISASRPESIFSDSDSDSCFNVDNDPISVATAAAAQLQIKSTASLERPATKSKKFTYSEMTPCANILCQETFKSQHLLQAHVRRFHAEDRPYRHILSAAHRNFLRSISTGDGASEDAIHRISSNVGVGIKNKNAYSKHSES</sequence>
<feature type="region of interest" description="Disordered" evidence="2">
    <location>
        <begin position="619"/>
        <end position="641"/>
    </location>
</feature>
<dbReference type="EMBL" id="DS022305">
    <property type="protein sequence ID" value="OAJ41351.1"/>
    <property type="molecule type" value="Genomic_DNA"/>
</dbReference>
<evidence type="ECO:0000256" key="2">
    <source>
        <dbReference type="SAM" id="MobiDB-lite"/>
    </source>
</evidence>
<gene>
    <name evidence="4" type="ORF">BDEG_24972</name>
</gene>
<proteinExistence type="predicted"/>
<dbReference type="PROSITE" id="PS00028">
    <property type="entry name" value="ZINC_FINGER_C2H2_1"/>
    <property type="match status" value="1"/>
</dbReference>
<evidence type="ECO:0000259" key="3">
    <source>
        <dbReference type="PROSITE" id="PS50157"/>
    </source>
</evidence>
<dbReference type="InterPro" id="IPR013087">
    <property type="entry name" value="Znf_C2H2_type"/>
</dbReference>
<dbReference type="STRING" id="403673.A0A177WPR8"/>
<keyword evidence="1" id="KW-0863">Zinc-finger</keyword>
<dbReference type="eggNOG" id="KOG1721">
    <property type="taxonomic scope" value="Eukaryota"/>
</dbReference>
<organism evidence="4 5">
    <name type="scientific">Batrachochytrium dendrobatidis (strain JEL423)</name>
    <dbReference type="NCBI Taxonomy" id="403673"/>
    <lineage>
        <taxon>Eukaryota</taxon>
        <taxon>Fungi</taxon>
        <taxon>Fungi incertae sedis</taxon>
        <taxon>Chytridiomycota</taxon>
        <taxon>Chytridiomycota incertae sedis</taxon>
        <taxon>Chytridiomycetes</taxon>
        <taxon>Rhizophydiales</taxon>
        <taxon>Rhizophydiales incertae sedis</taxon>
        <taxon>Batrachochytrium</taxon>
    </lineage>
</organism>
<dbReference type="VEuPathDB" id="FungiDB:BDEG_24972"/>
<evidence type="ECO:0000313" key="4">
    <source>
        <dbReference type="EMBL" id="OAJ41351.1"/>
    </source>
</evidence>
<dbReference type="Proteomes" id="UP000077115">
    <property type="component" value="Unassembled WGS sequence"/>
</dbReference>
<feature type="region of interest" description="Disordered" evidence="2">
    <location>
        <begin position="671"/>
        <end position="695"/>
    </location>
</feature>
<evidence type="ECO:0000256" key="1">
    <source>
        <dbReference type="PROSITE-ProRule" id="PRU00042"/>
    </source>
</evidence>
<feature type="domain" description="C2H2-type" evidence="3">
    <location>
        <begin position="746"/>
        <end position="776"/>
    </location>
</feature>
<keyword evidence="1" id="KW-0479">Metal-binding</keyword>
<dbReference type="AlphaFoldDB" id="A0A177WPR8"/>
<reference evidence="4 5" key="2">
    <citation type="submission" date="2016-05" db="EMBL/GenBank/DDBJ databases">
        <title>Lineage-specific infection strategies underlie the spectrum of fungal disease in amphibians.</title>
        <authorList>
            <person name="Cuomo C.A."/>
            <person name="Farrer R.A."/>
            <person name="James T."/>
            <person name="Longcore J."/>
            <person name="Birren B."/>
        </authorList>
    </citation>
    <scope>NUCLEOTIDE SEQUENCE [LARGE SCALE GENOMIC DNA]</scope>
    <source>
        <strain evidence="4 5">JEL423</strain>
    </source>
</reference>
<reference evidence="4 5" key="1">
    <citation type="submission" date="2006-10" db="EMBL/GenBank/DDBJ databases">
        <title>The Genome Sequence of Batrachochytrium dendrobatidis JEL423.</title>
        <authorList>
            <consortium name="The Broad Institute Genome Sequencing Platform"/>
            <person name="Birren B."/>
            <person name="Lander E."/>
            <person name="Galagan J."/>
            <person name="Cuomo C."/>
            <person name="Devon K."/>
            <person name="Jaffe D."/>
            <person name="Butler J."/>
            <person name="Alvarez P."/>
            <person name="Gnerre S."/>
            <person name="Grabherr M."/>
            <person name="Kleber M."/>
            <person name="Mauceli E."/>
            <person name="Brockman W."/>
            <person name="Young S."/>
            <person name="LaButti K."/>
            <person name="Sykes S."/>
            <person name="DeCaprio D."/>
            <person name="Crawford M."/>
            <person name="Koehrsen M."/>
            <person name="Engels R."/>
            <person name="Montgomery P."/>
            <person name="Pearson M."/>
            <person name="Howarth C."/>
            <person name="Larson L."/>
            <person name="White J."/>
            <person name="O'Leary S."/>
            <person name="Kodira C."/>
            <person name="Zeng Q."/>
            <person name="Yandava C."/>
            <person name="Alvarado L."/>
            <person name="Longcore J."/>
            <person name="James T."/>
        </authorList>
    </citation>
    <scope>NUCLEOTIDE SEQUENCE [LARGE SCALE GENOMIC DNA]</scope>
    <source>
        <strain evidence="4 5">JEL423</strain>
    </source>
</reference>
<protein>
    <recommendedName>
        <fullName evidence="3">C2H2-type domain-containing protein</fullName>
    </recommendedName>
</protein>
<dbReference type="GO" id="GO:0008270">
    <property type="term" value="F:zinc ion binding"/>
    <property type="evidence" value="ECO:0007669"/>
    <property type="project" value="UniProtKB-KW"/>
</dbReference>
<dbReference type="PROSITE" id="PS50157">
    <property type="entry name" value="ZINC_FINGER_C2H2_2"/>
    <property type="match status" value="1"/>
</dbReference>